<gene>
    <name evidence="2" type="ORF">ACFQ4O_09435</name>
</gene>
<organism evidence="2 3">
    <name type="scientific">Methylopila musalis</name>
    <dbReference type="NCBI Taxonomy" id="1134781"/>
    <lineage>
        <taxon>Bacteria</taxon>
        <taxon>Pseudomonadati</taxon>
        <taxon>Pseudomonadota</taxon>
        <taxon>Alphaproteobacteria</taxon>
        <taxon>Hyphomicrobiales</taxon>
        <taxon>Methylopilaceae</taxon>
        <taxon>Methylopila</taxon>
    </lineage>
</organism>
<dbReference type="RefSeq" id="WP_378775441.1">
    <property type="nucleotide sequence ID" value="NZ_JBHTMX010000070.1"/>
</dbReference>
<name>A0ABW3Z7J0_9HYPH</name>
<sequence>MTGRTDRIEGERRGPATAIVVAALFGVAAVLAAALLLWSREGGELFLQSAFAAVAGCL</sequence>
<comment type="caution">
    <text evidence="2">The sequence shown here is derived from an EMBL/GenBank/DDBJ whole genome shotgun (WGS) entry which is preliminary data.</text>
</comment>
<feature type="transmembrane region" description="Helical" evidence="1">
    <location>
        <begin position="16"/>
        <end position="38"/>
    </location>
</feature>
<evidence type="ECO:0000313" key="2">
    <source>
        <dbReference type="EMBL" id="MFD1332217.1"/>
    </source>
</evidence>
<keyword evidence="3" id="KW-1185">Reference proteome</keyword>
<keyword evidence="1" id="KW-0812">Transmembrane</keyword>
<evidence type="ECO:0000256" key="1">
    <source>
        <dbReference type="SAM" id="Phobius"/>
    </source>
</evidence>
<evidence type="ECO:0000313" key="3">
    <source>
        <dbReference type="Proteomes" id="UP001597171"/>
    </source>
</evidence>
<proteinExistence type="predicted"/>
<dbReference type="Proteomes" id="UP001597171">
    <property type="component" value="Unassembled WGS sequence"/>
</dbReference>
<accession>A0ABW3Z7J0</accession>
<protein>
    <submittedName>
        <fullName evidence="2">Uncharacterized protein</fullName>
    </submittedName>
</protein>
<reference evidence="3" key="1">
    <citation type="journal article" date="2019" name="Int. J. Syst. Evol. Microbiol.">
        <title>The Global Catalogue of Microorganisms (GCM) 10K type strain sequencing project: providing services to taxonomists for standard genome sequencing and annotation.</title>
        <authorList>
            <consortium name="The Broad Institute Genomics Platform"/>
            <consortium name="The Broad Institute Genome Sequencing Center for Infectious Disease"/>
            <person name="Wu L."/>
            <person name="Ma J."/>
        </authorList>
    </citation>
    <scope>NUCLEOTIDE SEQUENCE [LARGE SCALE GENOMIC DNA]</scope>
    <source>
        <strain evidence="3">CCUG 61696</strain>
    </source>
</reference>
<keyword evidence="1" id="KW-1133">Transmembrane helix</keyword>
<dbReference type="EMBL" id="JBHTMX010000070">
    <property type="protein sequence ID" value="MFD1332217.1"/>
    <property type="molecule type" value="Genomic_DNA"/>
</dbReference>
<keyword evidence="1" id="KW-0472">Membrane</keyword>